<feature type="transmembrane region" description="Helical" evidence="6">
    <location>
        <begin position="243"/>
        <end position="261"/>
    </location>
</feature>
<evidence type="ECO:0000313" key="9">
    <source>
        <dbReference type="Proteomes" id="UP001597508"/>
    </source>
</evidence>
<dbReference type="InterPro" id="IPR058533">
    <property type="entry name" value="Cation_efflux_TM"/>
</dbReference>
<evidence type="ECO:0000256" key="4">
    <source>
        <dbReference type="ARBA" id="ARBA00022989"/>
    </source>
</evidence>
<dbReference type="Gene3D" id="1.20.1510.10">
    <property type="entry name" value="Cation efflux protein transmembrane domain"/>
    <property type="match status" value="1"/>
</dbReference>
<dbReference type="EMBL" id="JBHULH010000004">
    <property type="protein sequence ID" value="MFD2567644.1"/>
    <property type="molecule type" value="Genomic_DNA"/>
</dbReference>
<keyword evidence="2 6" id="KW-0812">Transmembrane</keyword>
<organism evidence="8 9">
    <name type="scientific">Pseudotenacibaculum haliotis</name>
    <dbReference type="NCBI Taxonomy" id="1862138"/>
    <lineage>
        <taxon>Bacteria</taxon>
        <taxon>Pseudomonadati</taxon>
        <taxon>Bacteroidota</taxon>
        <taxon>Flavobacteriia</taxon>
        <taxon>Flavobacteriales</taxon>
        <taxon>Flavobacteriaceae</taxon>
        <taxon>Pseudotenacibaculum</taxon>
    </lineage>
</organism>
<dbReference type="Proteomes" id="UP001597508">
    <property type="component" value="Unassembled WGS sequence"/>
</dbReference>
<reference evidence="9" key="1">
    <citation type="journal article" date="2019" name="Int. J. Syst. Evol. Microbiol.">
        <title>The Global Catalogue of Microorganisms (GCM) 10K type strain sequencing project: providing services to taxonomists for standard genome sequencing and annotation.</title>
        <authorList>
            <consortium name="The Broad Institute Genomics Platform"/>
            <consortium name="The Broad Institute Genome Sequencing Center for Infectious Disease"/>
            <person name="Wu L."/>
            <person name="Ma J."/>
        </authorList>
    </citation>
    <scope>NUCLEOTIDE SEQUENCE [LARGE SCALE GENOMIC DNA]</scope>
    <source>
        <strain evidence="9">KCTC 52127</strain>
    </source>
</reference>
<dbReference type="PANTHER" id="PTHR11562">
    <property type="entry name" value="CATION EFFLUX PROTEIN/ ZINC TRANSPORTER"/>
    <property type="match status" value="1"/>
</dbReference>
<dbReference type="InterPro" id="IPR027469">
    <property type="entry name" value="Cation_efflux_TMD_sf"/>
</dbReference>
<feature type="transmembrane region" description="Helical" evidence="6">
    <location>
        <begin position="152"/>
        <end position="170"/>
    </location>
</feature>
<sequence>MKKTLFRISKMDCPSEENLIRLKLTENNNIKHLDFDLENRNLVIYYDQDLDTIAKELNSLQLGEKFIKTEDAHLDTGFESENAKQSKLLWTVLIINLAFFLIELTTGILSKSMGLVADSLDMLADTFVYGLSLLAIGGTVSKKKRIAKLAGYFQISLAVIGLTEVIRRFFGLEQVPDFKTMIIVSFLALLANSVCLFLLQSNKSKEAHMQASMIFTSNDIIINLGVIVAGILVLWLDNNIPDLVIGMIVFALVIQGAFRILKLSK</sequence>
<gene>
    <name evidence="8" type="ORF">ACFSRZ_09690</name>
</gene>
<dbReference type="InterPro" id="IPR036163">
    <property type="entry name" value="HMA_dom_sf"/>
</dbReference>
<dbReference type="InterPro" id="IPR050681">
    <property type="entry name" value="CDF/SLC30A"/>
</dbReference>
<dbReference type="PANTHER" id="PTHR11562:SF17">
    <property type="entry name" value="RE54080P-RELATED"/>
    <property type="match status" value="1"/>
</dbReference>
<keyword evidence="3" id="KW-0813">Transport</keyword>
<feature type="domain" description="Cation efflux protein transmembrane" evidence="7">
    <location>
        <begin position="90"/>
        <end position="262"/>
    </location>
</feature>
<keyword evidence="3" id="KW-0862">Zinc</keyword>
<dbReference type="SUPFAM" id="SSF161111">
    <property type="entry name" value="Cation efflux protein transmembrane domain-like"/>
    <property type="match status" value="1"/>
</dbReference>
<feature type="transmembrane region" description="Helical" evidence="6">
    <location>
        <begin position="88"/>
        <end position="110"/>
    </location>
</feature>
<keyword evidence="5 6" id="KW-0472">Membrane</keyword>
<evidence type="ECO:0000256" key="6">
    <source>
        <dbReference type="SAM" id="Phobius"/>
    </source>
</evidence>
<evidence type="ECO:0000313" key="8">
    <source>
        <dbReference type="EMBL" id="MFD2567644.1"/>
    </source>
</evidence>
<name>A0ABW5LUM9_9FLAO</name>
<comment type="subcellular location">
    <subcellularLocation>
        <location evidence="1">Membrane</location>
        <topology evidence="1">Multi-pass membrane protein</topology>
    </subcellularLocation>
</comment>
<comment type="caution">
    <text evidence="8">The sequence shown here is derived from an EMBL/GenBank/DDBJ whole genome shotgun (WGS) entry which is preliminary data.</text>
</comment>
<keyword evidence="9" id="KW-1185">Reference proteome</keyword>
<proteinExistence type="predicted"/>
<evidence type="ECO:0000256" key="5">
    <source>
        <dbReference type="ARBA" id="ARBA00023136"/>
    </source>
</evidence>
<dbReference type="SUPFAM" id="SSF55008">
    <property type="entry name" value="HMA, heavy metal-associated domain"/>
    <property type="match status" value="1"/>
</dbReference>
<accession>A0ABW5LUM9</accession>
<dbReference type="Pfam" id="PF01545">
    <property type="entry name" value="Cation_efflux"/>
    <property type="match status" value="1"/>
</dbReference>
<keyword evidence="3" id="KW-0864">Zinc transport</keyword>
<evidence type="ECO:0000256" key="1">
    <source>
        <dbReference type="ARBA" id="ARBA00004141"/>
    </source>
</evidence>
<protein>
    <submittedName>
        <fullName evidence="8">Cation transporter</fullName>
    </submittedName>
</protein>
<feature type="transmembrane region" description="Helical" evidence="6">
    <location>
        <begin position="220"/>
        <end position="237"/>
    </location>
</feature>
<dbReference type="RefSeq" id="WP_379666354.1">
    <property type="nucleotide sequence ID" value="NZ_JBHULH010000004.1"/>
</dbReference>
<feature type="transmembrane region" description="Helical" evidence="6">
    <location>
        <begin position="182"/>
        <end position="199"/>
    </location>
</feature>
<keyword evidence="4 6" id="KW-1133">Transmembrane helix</keyword>
<evidence type="ECO:0000256" key="2">
    <source>
        <dbReference type="ARBA" id="ARBA00022692"/>
    </source>
</evidence>
<keyword evidence="3" id="KW-0406">Ion transport</keyword>
<feature type="transmembrane region" description="Helical" evidence="6">
    <location>
        <begin position="122"/>
        <end position="140"/>
    </location>
</feature>
<evidence type="ECO:0000259" key="7">
    <source>
        <dbReference type="Pfam" id="PF01545"/>
    </source>
</evidence>
<evidence type="ECO:0000256" key="3">
    <source>
        <dbReference type="ARBA" id="ARBA00022906"/>
    </source>
</evidence>